<keyword evidence="2" id="KW-0812">Transmembrane</keyword>
<keyword evidence="2" id="KW-1133">Transmembrane helix</keyword>
<dbReference type="Gene3D" id="1.10.287.110">
    <property type="entry name" value="DnaJ domain"/>
    <property type="match status" value="1"/>
</dbReference>
<accession>A0AA38ITP6</accession>
<evidence type="ECO:0000256" key="2">
    <source>
        <dbReference type="SAM" id="Phobius"/>
    </source>
</evidence>
<name>A0AA38ITP6_9CUCU</name>
<comment type="caution">
    <text evidence="3">The sequence shown here is derived from an EMBL/GenBank/DDBJ whole genome shotgun (WGS) entry which is preliminary data.</text>
</comment>
<feature type="transmembrane region" description="Helical" evidence="2">
    <location>
        <begin position="39"/>
        <end position="60"/>
    </location>
</feature>
<dbReference type="InterPro" id="IPR001623">
    <property type="entry name" value="DnaJ_domain"/>
</dbReference>
<keyword evidence="1" id="KW-0175">Coiled coil</keyword>
<evidence type="ECO:0000313" key="3">
    <source>
        <dbReference type="EMBL" id="KAJ3660161.1"/>
    </source>
</evidence>
<sequence length="495" mass="55660">MEGSSYDKILSVAETRDLANVGLNIIYSIKPVREFRKKIIEASLGLIGGGVAALCVGLAFPPSFPFMASVAGTLISEGIIDIVMELLVGSDGGAVDYIKQKVFTIGMSILTFGLSSVLQVAKVARAAIKICRQFMRLAQKTKISKLLGDKTAATIKKIDSSLKNTLEVAQFQKFSKMQKLNKLNKLLKENNLPELNKFGGEKMLQSLRKVSRLSTEGKMNMLRKAFKKVKSGALKKAKKAVKNRIEEILDELENEILDMLIEELFNMLDKHLRSNKDIIEKLTNTSIEDIRTDIEKFIKENIKIREILKDVPRKLAELKRLKGVAFLKSALDLVRNSEGLRRYILTFTKHLGKMLVSHVVQEVQNNVDDVVNEICGTVRDHVVDVWTDVLRTSEAIVKPIVKATKKVIKAKQLAIDALTTGSMEVFKTFSNIEEYYAIFDLEKDASLSEIAFQYRKMRLLFHPAKYPDDENIIHTANIIEAAHKYIIAAHPLRNI</sequence>
<dbReference type="EMBL" id="JALNTZ010000002">
    <property type="protein sequence ID" value="KAJ3660161.1"/>
    <property type="molecule type" value="Genomic_DNA"/>
</dbReference>
<keyword evidence="2" id="KW-0472">Membrane</keyword>
<evidence type="ECO:0000256" key="1">
    <source>
        <dbReference type="SAM" id="Coils"/>
    </source>
</evidence>
<dbReference type="CDD" id="cd06257">
    <property type="entry name" value="DnaJ"/>
    <property type="match status" value="1"/>
</dbReference>
<dbReference type="Proteomes" id="UP001168821">
    <property type="component" value="Unassembled WGS sequence"/>
</dbReference>
<dbReference type="InterPro" id="IPR036869">
    <property type="entry name" value="J_dom_sf"/>
</dbReference>
<organism evidence="3 4">
    <name type="scientific">Zophobas morio</name>
    <dbReference type="NCBI Taxonomy" id="2755281"/>
    <lineage>
        <taxon>Eukaryota</taxon>
        <taxon>Metazoa</taxon>
        <taxon>Ecdysozoa</taxon>
        <taxon>Arthropoda</taxon>
        <taxon>Hexapoda</taxon>
        <taxon>Insecta</taxon>
        <taxon>Pterygota</taxon>
        <taxon>Neoptera</taxon>
        <taxon>Endopterygota</taxon>
        <taxon>Coleoptera</taxon>
        <taxon>Polyphaga</taxon>
        <taxon>Cucujiformia</taxon>
        <taxon>Tenebrionidae</taxon>
        <taxon>Zophobas</taxon>
    </lineage>
</organism>
<gene>
    <name evidence="3" type="ORF">Zmor_004629</name>
</gene>
<evidence type="ECO:0008006" key="5">
    <source>
        <dbReference type="Google" id="ProtNLM"/>
    </source>
</evidence>
<evidence type="ECO:0000313" key="4">
    <source>
        <dbReference type="Proteomes" id="UP001168821"/>
    </source>
</evidence>
<dbReference type="SUPFAM" id="SSF46565">
    <property type="entry name" value="Chaperone J-domain"/>
    <property type="match status" value="1"/>
</dbReference>
<protein>
    <recommendedName>
        <fullName evidence="5">J domain-containing protein</fullName>
    </recommendedName>
</protein>
<dbReference type="AlphaFoldDB" id="A0AA38ITP6"/>
<reference evidence="3" key="1">
    <citation type="journal article" date="2023" name="G3 (Bethesda)">
        <title>Whole genome assemblies of Zophobas morio and Tenebrio molitor.</title>
        <authorList>
            <person name="Kaur S."/>
            <person name="Stinson S.A."/>
            <person name="diCenzo G.C."/>
        </authorList>
    </citation>
    <scope>NUCLEOTIDE SEQUENCE</scope>
    <source>
        <strain evidence="3">QUZm001</strain>
    </source>
</reference>
<keyword evidence="4" id="KW-1185">Reference proteome</keyword>
<proteinExistence type="predicted"/>
<feature type="coiled-coil region" evidence="1">
    <location>
        <begin position="235"/>
        <end position="262"/>
    </location>
</feature>